<evidence type="ECO:0000313" key="3">
    <source>
        <dbReference type="Proteomes" id="UP001500418"/>
    </source>
</evidence>
<feature type="region of interest" description="Disordered" evidence="1">
    <location>
        <begin position="276"/>
        <end position="324"/>
    </location>
</feature>
<feature type="region of interest" description="Disordered" evidence="1">
    <location>
        <begin position="437"/>
        <end position="530"/>
    </location>
</feature>
<feature type="compositionally biased region" description="Basic and acidic residues" evidence="1">
    <location>
        <begin position="160"/>
        <end position="169"/>
    </location>
</feature>
<feature type="region of interest" description="Disordered" evidence="1">
    <location>
        <begin position="114"/>
        <end position="253"/>
    </location>
</feature>
<feature type="compositionally biased region" description="Basic and acidic residues" evidence="1">
    <location>
        <begin position="40"/>
        <end position="50"/>
    </location>
</feature>
<feature type="region of interest" description="Disordered" evidence="1">
    <location>
        <begin position="37"/>
        <end position="84"/>
    </location>
</feature>
<organism evidence="2 3">
    <name type="scientific">Streptomyces rhizosphaericus</name>
    <dbReference type="NCBI Taxonomy" id="114699"/>
    <lineage>
        <taxon>Bacteria</taxon>
        <taxon>Bacillati</taxon>
        <taxon>Actinomycetota</taxon>
        <taxon>Actinomycetes</taxon>
        <taxon>Kitasatosporales</taxon>
        <taxon>Streptomycetaceae</taxon>
        <taxon>Streptomyces</taxon>
        <taxon>Streptomyces violaceusniger group</taxon>
    </lineage>
</organism>
<sequence length="595" mass="68342">MDADQLFEQELFLIRLGHADQSPPQAGSDLVRVRVSGARDTPDGHPRYDVAEEGGELGTPRAQRRDVRPEENGYHHVRDQSGVEQLKPLVRGQWQHARAGYPPDVILAEVSGHAAGLGPQTPRHRHTRQPPRPAPGRQAVQEHVRRRVVALPGTAQHTGGRGEQHERRQVHPRGQLMQIPRRVHLRPQHRLNPLTRQRRQQPVVEHTRRMHHTTQTKTLRQPRQHPRQSHTVRGVTRRDHHFGAGGLQPGAQLGRTLGLRTTTGQQHQLLDAVPGHQMPRHQPAQHTCTARHEHRSGTEHPRLRSVSRRQRPAQTRHPHRTRPHQHLLLTQSQHPGENVRDSLHVIGVHQHQEPGILRLSGPHQAPHRSPRHVRHAIARIDSAPGHHHQPLTRTVLVRQPPLDPLQDLKDPPVHLAHHVRTTGGDPHNLCPRRDLTRHASPGRVHPLDPEQRIPRHPAHGVQLSRVNRTQHQRLDRRHPTPRLIPHQHRHGVRPGTRRRQPHAQRCRTNRLQSEPTPGERQQTPRTTRQALAHTHRVQRRVEQRRMQPELACPLPLSFRELDLREHLTITPPRTLQPLENRPILQPVLRGPHILT</sequence>
<accession>A0ABN1RKV1</accession>
<protein>
    <submittedName>
        <fullName evidence="2">Uncharacterized protein</fullName>
    </submittedName>
</protein>
<feature type="compositionally biased region" description="Basic residues" evidence="1">
    <location>
        <begin position="468"/>
        <end position="508"/>
    </location>
</feature>
<reference evidence="2 3" key="1">
    <citation type="journal article" date="2019" name="Int. J. Syst. Evol. Microbiol.">
        <title>The Global Catalogue of Microorganisms (GCM) 10K type strain sequencing project: providing services to taxonomists for standard genome sequencing and annotation.</title>
        <authorList>
            <consortium name="The Broad Institute Genomics Platform"/>
            <consortium name="The Broad Institute Genome Sequencing Center for Infectious Disease"/>
            <person name="Wu L."/>
            <person name="Ma J."/>
        </authorList>
    </citation>
    <scope>NUCLEOTIDE SEQUENCE [LARGE SCALE GENOMIC DNA]</scope>
    <source>
        <strain evidence="2 3">JCM 11444</strain>
    </source>
</reference>
<gene>
    <name evidence="2" type="ORF">GCM10009575_091460</name>
</gene>
<feature type="compositionally biased region" description="Polar residues" evidence="1">
    <location>
        <begin position="509"/>
        <end position="529"/>
    </location>
</feature>
<name>A0ABN1RKV1_9ACTN</name>
<evidence type="ECO:0000313" key="2">
    <source>
        <dbReference type="EMBL" id="GAA0959162.1"/>
    </source>
</evidence>
<evidence type="ECO:0000256" key="1">
    <source>
        <dbReference type="SAM" id="MobiDB-lite"/>
    </source>
</evidence>
<dbReference type="Proteomes" id="UP001500418">
    <property type="component" value="Unassembled WGS sequence"/>
</dbReference>
<keyword evidence="3" id="KW-1185">Reference proteome</keyword>
<proteinExistence type="predicted"/>
<feature type="compositionally biased region" description="Basic residues" evidence="1">
    <location>
        <begin position="303"/>
        <end position="324"/>
    </location>
</feature>
<feature type="compositionally biased region" description="Basic residues" evidence="1">
    <location>
        <begin position="208"/>
        <end position="230"/>
    </location>
</feature>
<feature type="compositionally biased region" description="Basic and acidic residues" evidence="1">
    <location>
        <begin position="63"/>
        <end position="81"/>
    </location>
</feature>
<comment type="caution">
    <text evidence="2">The sequence shown here is derived from an EMBL/GenBank/DDBJ whole genome shotgun (WGS) entry which is preliminary data.</text>
</comment>
<dbReference type="EMBL" id="BAAAID010000115">
    <property type="protein sequence ID" value="GAA0959162.1"/>
    <property type="molecule type" value="Genomic_DNA"/>
</dbReference>